<evidence type="ECO:0000313" key="3">
    <source>
        <dbReference type="Proteomes" id="UP001606305"/>
    </source>
</evidence>
<proteinExistence type="predicted"/>
<evidence type="ECO:0000313" key="2">
    <source>
        <dbReference type="EMBL" id="MFG6459452.1"/>
    </source>
</evidence>
<dbReference type="Proteomes" id="UP001606305">
    <property type="component" value="Unassembled WGS sequence"/>
</dbReference>
<reference evidence="2 3" key="1">
    <citation type="submission" date="2024-09" db="EMBL/GenBank/DDBJ databases">
        <title>Novel species of the genus Pelomonas and Roseateles isolated from streams.</title>
        <authorList>
            <person name="Lu H."/>
        </authorList>
    </citation>
    <scope>NUCLEOTIDE SEQUENCE [LARGE SCALE GENOMIC DNA]</scope>
    <source>
        <strain evidence="2 3">BYS96W</strain>
    </source>
</reference>
<feature type="region of interest" description="Disordered" evidence="1">
    <location>
        <begin position="1"/>
        <end position="27"/>
    </location>
</feature>
<organism evidence="2 3">
    <name type="scientific">Pelomonas nitida</name>
    <dbReference type="NCBI Taxonomy" id="3299027"/>
    <lineage>
        <taxon>Bacteria</taxon>
        <taxon>Pseudomonadati</taxon>
        <taxon>Pseudomonadota</taxon>
        <taxon>Betaproteobacteria</taxon>
        <taxon>Burkholderiales</taxon>
        <taxon>Sphaerotilaceae</taxon>
        <taxon>Roseateles</taxon>
    </lineage>
</organism>
<name>A0ABW7GC51_9BURK</name>
<keyword evidence="3" id="KW-1185">Reference proteome</keyword>
<sequence length="113" mass="11025">MSAVGMRCSSRADDARSRTAGTSQAALAHRRAGQCTAHATLGGKGNSVGVTVSLSAKSLAAVTDLAHSAVKLGSEGVQMVEDAAKATAETVGEVLDHGVIAGVVGAALVGALV</sequence>
<protein>
    <submittedName>
        <fullName evidence="2">Uncharacterized protein</fullName>
    </submittedName>
</protein>
<accession>A0ABW7GC51</accession>
<evidence type="ECO:0000256" key="1">
    <source>
        <dbReference type="SAM" id="MobiDB-lite"/>
    </source>
</evidence>
<gene>
    <name evidence="2" type="ORF">ACG00X_21670</name>
</gene>
<comment type="caution">
    <text evidence="2">The sequence shown here is derived from an EMBL/GenBank/DDBJ whole genome shotgun (WGS) entry which is preliminary data.</text>
</comment>
<dbReference type="RefSeq" id="WP_394491463.1">
    <property type="nucleotide sequence ID" value="NZ_JBIGIA010000022.1"/>
</dbReference>
<dbReference type="EMBL" id="JBIGIA010000022">
    <property type="protein sequence ID" value="MFG6459452.1"/>
    <property type="molecule type" value="Genomic_DNA"/>
</dbReference>